<feature type="transmembrane region" description="Helical" evidence="1">
    <location>
        <begin position="120"/>
        <end position="140"/>
    </location>
</feature>
<feature type="transmembrane region" description="Helical" evidence="1">
    <location>
        <begin position="85"/>
        <end position="108"/>
    </location>
</feature>
<accession>L7VXY6</accession>
<organism evidence="2">
    <name type="scientific">uncultured bacterium A1Q1_fos_2059</name>
    <dbReference type="NCBI Taxonomy" id="1256559"/>
    <lineage>
        <taxon>Bacteria</taxon>
        <taxon>environmental samples</taxon>
    </lineage>
</organism>
<sequence>MTSPEVRARMMRTVSEPAIYGVILVSGLVVIVKAEALWMVLIKVVATLLVFWFAHVYAFVVAHIGDSVDSSMTTWERLQAAFRHAFARSWGMLLAAIIPVAVLLLGVLKVLSDKQAVWGTLWISVAVLAVVGWLGVAAWTQVRSRRFLGATVTALFGVVLIALKVLVH</sequence>
<evidence type="ECO:0000313" key="2">
    <source>
        <dbReference type="EMBL" id="AGC72519.1"/>
    </source>
</evidence>
<keyword evidence="1" id="KW-1133">Transmembrane helix</keyword>
<evidence type="ECO:0000256" key="1">
    <source>
        <dbReference type="SAM" id="Phobius"/>
    </source>
</evidence>
<feature type="transmembrane region" description="Helical" evidence="1">
    <location>
        <begin position="147"/>
        <end position="167"/>
    </location>
</feature>
<reference evidence="2" key="1">
    <citation type="submission" date="2012-09" db="EMBL/GenBank/DDBJ databases">
        <title>Metagenomic Characterization of a Microbial Community in Wastewater Detects High Levels of Antibiotic Resistance.</title>
        <authorList>
            <person name="Abrams M."/>
            <person name="Caldwell A."/>
            <person name="Vandaei E."/>
            <person name="Lee W."/>
            <person name="Perrott J."/>
            <person name="Khan S.Y."/>
            <person name="Ta J."/>
            <person name="Romero D."/>
            <person name="Nguyen V."/>
            <person name="Pourmand N."/>
            <person name="Ouverney C.C."/>
        </authorList>
    </citation>
    <scope>NUCLEOTIDE SEQUENCE</scope>
</reference>
<keyword evidence="1" id="KW-0812">Transmembrane</keyword>
<feature type="transmembrane region" description="Helical" evidence="1">
    <location>
        <begin position="17"/>
        <end position="34"/>
    </location>
</feature>
<proteinExistence type="predicted"/>
<dbReference type="EMBL" id="JX649904">
    <property type="protein sequence ID" value="AGC72519.1"/>
    <property type="molecule type" value="Genomic_DNA"/>
</dbReference>
<name>L7VXY6_9BACT</name>
<protein>
    <submittedName>
        <fullName evidence="2">Uncharacterized protein</fullName>
    </submittedName>
</protein>
<feature type="transmembrane region" description="Helical" evidence="1">
    <location>
        <begin position="40"/>
        <end position="64"/>
    </location>
</feature>
<dbReference type="AlphaFoldDB" id="L7VXY6"/>
<keyword evidence="1" id="KW-0472">Membrane</keyword>